<protein>
    <submittedName>
        <fullName evidence="2">Ubiquinone biosynthesis protein UbiE</fullName>
    </submittedName>
</protein>
<dbReference type="Proteomes" id="UP000053690">
    <property type="component" value="Unassembled WGS sequence"/>
</dbReference>
<dbReference type="SUPFAM" id="SSF53335">
    <property type="entry name" value="S-adenosyl-L-methionine-dependent methyltransferases"/>
    <property type="match status" value="1"/>
</dbReference>
<gene>
    <name evidence="2" type="ORF">AVO44_16565</name>
</gene>
<name>A0A0X3TW69_9RHOB</name>
<dbReference type="EMBL" id="LQBP01000009">
    <property type="protein sequence ID" value="KUJ77620.1"/>
    <property type="molecule type" value="Genomic_DNA"/>
</dbReference>
<dbReference type="GO" id="GO:0008757">
    <property type="term" value="F:S-adenosylmethionine-dependent methyltransferase activity"/>
    <property type="evidence" value="ECO:0007669"/>
    <property type="project" value="InterPro"/>
</dbReference>
<dbReference type="InterPro" id="IPR029063">
    <property type="entry name" value="SAM-dependent_MTases_sf"/>
</dbReference>
<evidence type="ECO:0000259" key="1">
    <source>
        <dbReference type="Pfam" id="PF08241"/>
    </source>
</evidence>
<accession>A0A0X3TW69</accession>
<dbReference type="PANTHER" id="PTHR43861:SF1">
    <property type="entry name" value="TRANS-ACONITATE 2-METHYLTRANSFERASE"/>
    <property type="match status" value="1"/>
</dbReference>
<evidence type="ECO:0000313" key="2">
    <source>
        <dbReference type="EMBL" id="KUJ77620.1"/>
    </source>
</evidence>
<dbReference type="OrthoDB" id="9787738at2"/>
<organism evidence="2 3">
    <name type="scientific">Ruegeria profundi</name>
    <dbReference type="NCBI Taxonomy" id="1685378"/>
    <lineage>
        <taxon>Bacteria</taxon>
        <taxon>Pseudomonadati</taxon>
        <taxon>Pseudomonadota</taxon>
        <taxon>Alphaproteobacteria</taxon>
        <taxon>Rhodobacterales</taxon>
        <taxon>Roseobacteraceae</taxon>
        <taxon>Ruegeria</taxon>
    </lineage>
</organism>
<dbReference type="STRING" id="1685378.AVO44_16565"/>
<dbReference type="PANTHER" id="PTHR43861">
    <property type="entry name" value="TRANS-ACONITATE 2-METHYLTRANSFERASE-RELATED"/>
    <property type="match status" value="1"/>
</dbReference>
<evidence type="ECO:0000313" key="3">
    <source>
        <dbReference type="Proteomes" id="UP000053690"/>
    </source>
</evidence>
<dbReference type="Pfam" id="PF08241">
    <property type="entry name" value="Methyltransf_11"/>
    <property type="match status" value="1"/>
</dbReference>
<reference evidence="3" key="1">
    <citation type="submission" date="2015-12" db="EMBL/GenBank/DDBJ databases">
        <authorList>
            <person name="Zhang G."/>
            <person name="Stingl U."/>
        </authorList>
    </citation>
    <scope>NUCLEOTIDE SEQUENCE [LARGE SCALE GENOMIC DNA]</scope>
    <source>
        <strain evidence="3">ZGT108</strain>
    </source>
</reference>
<comment type="caution">
    <text evidence="2">The sequence shown here is derived from an EMBL/GenBank/DDBJ whole genome shotgun (WGS) entry which is preliminary data.</text>
</comment>
<dbReference type="CDD" id="cd02440">
    <property type="entry name" value="AdoMet_MTases"/>
    <property type="match status" value="1"/>
</dbReference>
<sequence length="258" mass="28660">MLEFDTETTRLLDTVYEGADVTRRRQGSFDALRPAPGEVIADIGCGNGLLTAELARAVGSTGRILGIDPSEPMRRSAKSRCRAYDWVEIINGEAGQLPVDDAAFDKAVSVQVYEYLADIPGAVVEAYRSLKQGGRLVIGDIHFGSLVWFSEDPARMERMIRAWDDHFVERAVPAVLPPILREAGFTVESVTPITICDTQLRPDGLANMMIILMKKFAETNGLVPDLEAKEWEEEQRLLAKKGNFFFSLTHFVITGRKL</sequence>
<keyword evidence="2" id="KW-0830">Ubiquinone</keyword>
<keyword evidence="3" id="KW-1185">Reference proteome</keyword>
<feature type="domain" description="Methyltransferase type 11" evidence="1">
    <location>
        <begin position="42"/>
        <end position="138"/>
    </location>
</feature>
<dbReference type="Gene3D" id="3.40.50.150">
    <property type="entry name" value="Vaccinia Virus protein VP39"/>
    <property type="match status" value="1"/>
</dbReference>
<dbReference type="AlphaFoldDB" id="A0A0X3TW69"/>
<dbReference type="InterPro" id="IPR013216">
    <property type="entry name" value="Methyltransf_11"/>
</dbReference>
<proteinExistence type="predicted"/>